<accession>A0A1F6CAA7</accession>
<evidence type="ECO:0000313" key="1">
    <source>
        <dbReference type="EMBL" id="OGG46108.1"/>
    </source>
</evidence>
<name>A0A1F6CAA7_HANXR</name>
<gene>
    <name evidence="1" type="ORF">A3F84_26825</name>
</gene>
<proteinExistence type="predicted"/>
<evidence type="ECO:0000313" key="2">
    <source>
        <dbReference type="Proteomes" id="UP000178606"/>
    </source>
</evidence>
<dbReference type="EMBL" id="MFKF01000341">
    <property type="protein sequence ID" value="OGG46108.1"/>
    <property type="molecule type" value="Genomic_DNA"/>
</dbReference>
<dbReference type="AlphaFoldDB" id="A0A1F6CAA7"/>
<sequence length="665" mass="73129">MATPLALPDNFNPETFMLSRTTELGTFHESRAAAGLAAKLVASGTPQDLDLAEKVLDAALRCQELRKDDPHFGNFLWMREDQMVQDLNAVEFALEHLIPMMLQHADRLSPAMQARVLEGIRLGLNEIRNLDVLVAYSNITALDILNSCLGGELLRDPDIAERGSRKLIAWMAFTDRFGIPREYNSPTYTAVTIRALKRLTDLVQRQETRIRARTVAARLGLSAALHIHPGTGRWAGPHSRAYHPTVVCETEAEVNMVRRWIADGSLPAWTADALERRPPSMRVAETADTGSGITTFHSPSFALGVSSKEYGGQSDVFMIHYVRQNADRPGVVYTRYLLNDKWLGDSYHATDRTRSRNLIDEGQFFGVQDGPRAIGLYTPANLGDCASAKAALIWTRRNLIDEIRVGDQLIRDLPAAVPPGQVVAVASGEALVAVRPLAISDLGRDTPIRLVEIAGDLVLEIYNYLGPKKTFWDMRWPGAFYKGRPRCGFYAEAAERPAYGDARTFGQAVASGALRDDAAAPFVYAGEGERLWTVEYARDGKSLGLQVDLMAWRLKRRWTHRGDPGWPMLESPMARETRDGKVSVGDATLTCGPQAAWIFASPETGRWAAGYHGPEPAPLTLTVRGGKVEVEAMGTGTVVWDNDAVTVEAVGLRGAPKITGGYLKK</sequence>
<protein>
    <submittedName>
        <fullName evidence="1">Uncharacterized protein</fullName>
    </submittedName>
</protein>
<comment type="caution">
    <text evidence="1">The sequence shown here is derived from an EMBL/GenBank/DDBJ whole genome shotgun (WGS) entry which is preliminary data.</text>
</comment>
<dbReference type="Proteomes" id="UP000178606">
    <property type="component" value="Unassembled WGS sequence"/>
</dbReference>
<reference evidence="1 2" key="1">
    <citation type="journal article" date="2016" name="Nat. Commun.">
        <title>Thousands of microbial genomes shed light on interconnected biogeochemical processes in an aquifer system.</title>
        <authorList>
            <person name="Anantharaman K."/>
            <person name="Brown C.T."/>
            <person name="Hug L.A."/>
            <person name="Sharon I."/>
            <person name="Castelle C.J."/>
            <person name="Probst A.J."/>
            <person name="Thomas B.C."/>
            <person name="Singh A."/>
            <person name="Wilkins M.J."/>
            <person name="Karaoz U."/>
            <person name="Brodie E.L."/>
            <person name="Williams K.H."/>
            <person name="Hubbard S.S."/>
            <person name="Banfield J.F."/>
        </authorList>
    </citation>
    <scope>NUCLEOTIDE SEQUENCE [LARGE SCALE GENOMIC DNA]</scope>
    <source>
        <strain evidence="2">RIFCSPLOWO2_12_FULL_64_10</strain>
    </source>
</reference>
<organism evidence="1 2">
    <name type="scientific">Handelsmanbacteria sp. (strain RIFCSPLOWO2_12_FULL_64_10)</name>
    <dbReference type="NCBI Taxonomy" id="1817868"/>
    <lineage>
        <taxon>Bacteria</taxon>
        <taxon>Candidatus Handelsmaniibacteriota</taxon>
    </lineage>
</organism>